<dbReference type="RefSeq" id="WP_165330929.1">
    <property type="nucleotide sequence ID" value="NZ_JAAKZW010000014.1"/>
</dbReference>
<dbReference type="Gene3D" id="1.10.3720.10">
    <property type="entry name" value="MetI-like"/>
    <property type="match status" value="1"/>
</dbReference>
<evidence type="ECO:0000256" key="5">
    <source>
        <dbReference type="ARBA" id="ARBA00022989"/>
    </source>
</evidence>
<sequence length="313" mass="33528">MTTPAISLFKRRTDTFKGRTDGRPPWMERPTWYGQGLKVLVLGAIVVAVGYPFLIALGTSLAGKEEIAANGGYVMFPTEPTLQAYEAVLSGGVVTRAALVSIGVTLVGTALSLLCTIALAYGLSRPGTVAGKPILFLVLGTFLFTPGIIPVYLVVDQLGMIDSYASLIVPIMLNAFNIVIVRAFFQGIPDELHEAARLDGAGEITILWRIVLPLSKAVLAVVGMFYAVSYWNNFFNAMLYINDGAKLPLQMVLRSYVLQGDTINESAMGVSSLPPSSATQMAVLLLAIVPIIAVYPFLQRHFTKGVLTGAVKG</sequence>
<comment type="similarity">
    <text evidence="7">Belongs to the binding-protein-dependent transport system permease family.</text>
</comment>
<name>A0A6G4XCY7_9ACTN</name>
<feature type="transmembrane region" description="Helical" evidence="7">
    <location>
        <begin position="134"/>
        <end position="155"/>
    </location>
</feature>
<dbReference type="InterPro" id="IPR035906">
    <property type="entry name" value="MetI-like_sf"/>
</dbReference>
<dbReference type="PANTHER" id="PTHR43744:SF9">
    <property type="entry name" value="POLYGALACTURONAN_RHAMNOGALACTURONAN TRANSPORT SYSTEM PERMEASE PROTEIN YTCP"/>
    <property type="match status" value="1"/>
</dbReference>
<evidence type="ECO:0000256" key="3">
    <source>
        <dbReference type="ARBA" id="ARBA00022475"/>
    </source>
</evidence>
<reference evidence="9 10" key="1">
    <citation type="submission" date="2020-02" db="EMBL/GenBank/DDBJ databases">
        <title>Whole-genome analyses of novel actinobacteria.</title>
        <authorList>
            <person name="Sahin N."/>
            <person name="Tokatli A."/>
        </authorList>
    </citation>
    <scope>NUCLEOTIDE SEQUENCE [LARGE SCALE GENOMIC DNA]</scope>
    <source>
        <strain evidence="9 10">YC504</strain>
    </source>
</reference>
<feature type="transmembrane region" description="Helical" evidence="7">
    <location>
        <begin position="278"/>
        <end position="298"/>
    </location>
</feature>
<dbReference type="EMBL" id="JAAKZW010000014">
    <property type="protein sequence ID" value="NGO75409.1"/>
    <property type="molecule type" value="Genomic_DNA"/>
</dbReference>
<evidence type="ECO:0000256" key="2">
    <source>
        <dbReference type="ARBA" id="ARBA00022448"/>
    </source>
</evidence>
<comment type="subcellular location">
    <subcellularLocation>
        <location evidence="1 7">Cell membrane</location>
        <topology evidence="1 7">Multi-pass membrane protein</topology>
    </subcellularLocation>
</comment>
<evidence type="ECO:0000256" key="1">
    <source>
        <dbReference type="ARBA" id="ARBA00004651"/>
    </source>
</evidence>
<dbReference type="GO" id="GO:0005886">
    <property type="term" value="C:plasma membrane"/>
    <property type="evidence" value="ECO:0007669"/>
    <property type="project" value="UniProtKB-SubCell"/>
</dbReference>
<dbReference type="CDD" id="cd06261">
    <property type="entry name" value="TM_PBP2"/>
    <property type="match status" value="1"/>
</dbReference>
<keyword evidence="10" id="KW-1185">Reference proteome</keyword>
<evidence type="ECO:0000256" key="4">
    <source>
        <dbReference type="ARBA" id="ARBA00022692"/>
    </source>
</evidence>
<keyword evidence="5 7" id="KW-1133">Transmembrane helix</keyword>
<proteinExistence type="inferred from homology"/>
<organism evidence="9 10">
    <name type="scientific">Streptomyces mesophilus</name>
    <dbReference type="NCBI Taxonomy" id="1775132"/>
    <lineage>
        <taxon>Bacteria</taxon>
        <taxon>Bacillati</taxon>
        <taxon>Actinomycetota</taxon>
        <taxon>Actinomycetes</taxon>
        <taxon>Kitasatosporales</taxon>
        <taxon>Streptomycetaceae</taxon>
        <taxon>Streptomyces</taxon>
    </lineage>
</organism>
<feature type="transmembrane region" description="Helical" evidence="7">
    <location>
        <begin position="167"/>
        <end position="185"/>
    </location>
</feature>
<dbReference type="Proteomes" id="UP000481109">
    <property type="component" value="Unassembled WGS sequence"/>
</dbReference>
<evidence type="ECO:0000313" key="9">
    <source>
        <dbReference type="EMBL" id="NGO75409.1"/>
    </source>
</evidence>
<accession>A0A6G4XCY7</accession>
<dbReference type="PROSITE" id="PS50928">
    <property type="entry name" value="ABC_TM1"/>
    <property type="match status" value="1"/>
</dbReference>
<keyword evidence="3" id="KW-1003">Cell membrane</keyword>
<keyword evidence="2 7" id="KW-0813">Transport</keyword>
<evidence type="ECO:0000313" key="10">
    <source>
        <dbReference type="Proteomes" id="UP000481109"/>
    </source>
</evidence>
<dbReference type="GO" id="GO:0055085">
    <property type="term" value="P:transmembrane transport"/>
    <property type="evidence" value="ECO:0007669"/>
    <property type="project" value="InterPro"/>
</dbReference>
<gene>
    <name evidence="9" type="ORF">G6045_06920</name>
</gene>
<feature type="domain" description="ABC transmembrane type-1" evidence="8">
    <location>
        <begin position="98"/>
        <end position="296"/>
    </location>
</feature>
<protein>
    <submittedName>
        <fullName evidence="9">Carbohydrate ABC transporter permease</fullName>
    </submittedName>
</protein>
<feature type="transmembrane region" description="Helical" evidence="7">
    <location>
        <begin position="37"/>
        <end position="57"/>
    </location>
</feature>
<evidence type="ECO:0000259" key="8">
    <source>
        <dbReference type="PROSITE" id="PS50928"/>
    </source>
</evidence>
<dbReference type="SUPFAM" id="SSF161098">
    <property type="entry name" value="MetI-like"/>
    <property type="match status" value="1"/>
</dbReference>
<dbReference type="AlphaFoldDB" id="A0A6G4XCY7"/>
<keyword evidence="6 7" id="KW-0472">Membrane</keyword>
<comment type="caution">
    <text evidence="9">The sequence shown here is derived from an EMBL/GenBank/DDBJ whole genome shotgun (WGS) entry which is preliminary data.</text>
</comment>
<dbReference type="InterPro" id="IPR000515">
    <property type="entry name" value="MetI-like"/>
</dbReference>
<feature type="transmembrane region" description="Helical" evidence="7">
    <location>
        <begin position="98"/>
        <end position="122"/>
    </location>
</feature>
<evidence type="ECO:0000256" key="6">
    <source>
        <dbReference type="ARBA" id="ARBA00023136"/>
    </source>
</evidence>
<keyword evidence="4 7" id="KW-0812">Transmembrane</keyword>
<evidence type="ECO:0000256" key="7">
    <source>
        <dbReference type="RuleBase" id="RU363032"/>
    </source>
</evidence>
<dbReference type="Pfam" id="PF00528">
    <property type="entry name" value="BPD_transp_1"/>
    <property type="match status" value="1"/>
</dbReference>
<dbReference type="PANTHER" id="PTHR43744">
    <property type="entry name" value="ABC TRANSPORTER PERMEASE PROTEIN MG189-RELATED-RELATED"/>
    <property type="match status" value="1"/>
</dbReference>
<feature type="transmembrane region" description="Helical" evidence="7">
    <location>
        <begin position="206"/>
        <end position="228"/>
    </location>
</feature>